<proteinExistence type="inferred from homology"/>
<evidence type="ECO:0000259" key="7">
    <source>
        <dbReference type="PROSITE" id="PS52009"/>
    </source>
</evidence>
<dbReference type="Gene3D" id="3.30.379.10">
    <property type="entry name" value="Chitobiase/beta-hexosaminidase domain 2-like"/>
    <property type="match status" value="1"/>
</dbReference>
<evidence type="ECO:0008006" key="10">
    <source>
        <dbReference type="Google" id="ProtNLM"/>
    </source>
</evidence>
<keyword evidence="1 3" id="KW-0378">Hydrolase</keyword>
<dbReference type="Proteomes" id="UP000619486">
    <property type="component" value="Unassembled WGS sequence"/>
</dbReference>
<dbReference type="Gene3D" id="2.60.120.260">
    <property type="entry name" value="Galactose-binding domain-like"/>
    <property type="match status" value="1"/>
</dbReference>
<dbReference type="PANTHER" id="PTHR13170">
    <property type="entry name" value="O-GLCNACASE"/>
    <property type="match status" value="1"/>
</dbReference>
<evidence type="ECO:0000256" key="5">
    <source>
        <dbReference type="SAM" id="SignalP"/>
    </source>
</evidence>
<dbReference type="InterPro" id="IPR015882">
    <property type="entry name" value="HEX_bac_N"/>
</dbReference>
<dbReference type="SUPFAM" id="SSF49785">
    <property type="entry name" value="Galactose-binding domain-like"/>
    <property type="match status" value="1"/>
</dbReference>
<dbReference type="InterPro" id="IPR017853">
    <property type="entry name" value="GH"/>
</dbReference>
<evidence type="ECO:0000256" key="3">
    <source>
        <dbReference type="PROSITE-ProRule" id="PRU01353"/>
    </source>
</evidence>
<evidence type="ECO:0000313" key="8">
    <source>
        <dbReference type="EMBL" id="GGT59168.1"/>
    </source>
</evidence>
<reference evidence="8" key="2">
    <citation type="submission" date="2020-09" db="EMBL/GenBank/DDBJ databases">
        <authorList>
            <person name="Sun Q."/>
            <person name="Ohkuma M."/>
        </authorList>
    </citation>
    <scope>NUCLEOTIDE SEQUENCE</scope>
    <source>
        <strain evidence="8">JCM 3172</strain>
    </source>
</reference>
<reference evidence="8" key="1">
    <citation type="journal article" date="2014" name="Int. J. Syst. Evol. Microbiol.">
        <title>Complete genome sequence of Corynebacterium casei LMG S-19264T (=DSM 44701T), isolated from a smear-ripened cheese.</title>
        <authorList>
            <consortium name="US DOE Joint Genome Institute (JGI-PGF)"/>
            <person name="Walter F."/>
            <person name="Albersmeier A."/>
            <person name="Kalinowski J."/>
            <person name="Ruckert C."/>
        </authorList>
    </citation>
    <scope>NUCLEOTIDE SEQUENCE</scope>
    <source>
        <strain evidence="8">JCM 3172</strain>
    </source>
</reference>
<dbReference type="Gene3D" id="1.20.58.460">
    <property type="entry name" value="Hyaluronidase post-catalytic domain-like"/>
    <property type="match status" value="1"/>
</dbReference>
<evidence type="ECO:0000256" key="2">
    <source>
        <dbReference type="ARBA" id="ARBA00023295"/>
    </source>
</evidence>
<feature type="chain" id="PRO_5037483676" description="Hyaluronidase" evidence="5">
    <location>
        <begin position="31"/>
        <end position="1020"/>
    </location>
</feature>
<protein>
    <recommendedName>
        <fullName evidence="10">Hyaluronidase</fullName>
    </recommendedName>
</protein>
<evidence type="ECO:0000256" key="1">
    <source>
        <dbReference type="ARBA" id="ARBA00022801"/>
    </source>
</evidence>
<sequence length="1020" mass="108686">MQLGRSKRTATAVAIAVIGGLFGTAPGAVAAPAAPHSPTDPATTAPDAPERAASTGQPAIWPRPQSLRTTGPSVVLKDEVTLLLSPGVDPYAVAALRGLLAEAGVRTVHPALPGRGTVVRLGGPGAQEALRALRVPERADLPDGGYRLATGRFQGRPTVAVDGVGSDGLFHAVQTLRQLLDRETGSLRGVEVRDWPGTKVRGLSEGFYGRPWSHQERLTQLDFMGRTKQNRYLYAPGDDPYRQTQWRDPYPAEQRANFRELAERARANHVTVAWAVSPAQSMCLASDDDVKALTRKVDAMWALGVRAFQLQFQDVSYSEWHCDRDADTFGRGPEAAAAAHARVAGALDRHLAERYPDAEPLTVMPTEYYQDGATAYRTALAAKLDGRVRVAWTGVGVVPRTITGRELAGARDAFRHPLVTMDNYPVNDWAQDRLFLGPSRGREPAVASGSAAFLAQAMAQPSASRIPLFTAADFAWNPKGYVPQESWDAAVDDLAGGDPKTREALRALAGNDSSSILSPSESAYLRPLLDAFWRTRAGAGAQARDKAARELRAAFTVMREAPQRLKGPADGRLDDEVGPWLEQLARYGRAGEYAVDMLQAQARGDGTAAWQSSLALEPLRRAVRASRVTVGKGVLDPFLDRAVKEGAAWTGADRKDGTVSRASGAYTVTLDRTRPVETLTVMTEPGTGDGARVEAYVPGEGWRLLGPLSTSGWTQTDAKGLRADAVRIVWDGTGAAPAVRKLVPWFGDAPRAALALARAQADAEIGGPAQRVDVVLSAQRPDEVRGTLTAKAPAGIVVRLPKETTVPRGTRATVPMDVSVAPGTPAGEYRVPVSFAGEERVLTVRAFPRTDAVDLARTGTASSSGDETPDFPAPAALDGDPATRWSSPAEDGAWWQLELPAPVRLGRVVLRWQDAHASRYRVQVSSDGVVWRTAATVLDGRGGEESIRMDAPDARFVRIQGDARATRYGYSLWSVEAYAVAGGTPGAPVAPKAPGLPGASEAPETPVTPATPGAPGAPQE</sequence>
<comment type="similarity">
    <text evidence="3">Belongs to the glycosyl hydrolase 84 family.</text>
</comment>
<dbReference type="InterPro" id="IPR008979">
    <property type="entry name" value="Galactose-bd-like_sf"/>
</dbReference>
<dbReference type="InterPro" id="IPR049019">
    <property type="entry name" value="NagJ-like_helical"/>
</dbReference>
<dbReference type="InterPro" id="IPR051822">
    <property type="entry name" value="Glycosyl_Hydrolase_84"/>
</dbReference>
<feature type="domain" description="F5/8 type C" evidence="6">
    <location>
        <begin position="841"/>
        <end position="980"/>
    </location>
</feature>
<organism evidence="8 9">
    <name type="scientific">Streptomyces purpureus</name>
    <dbReference type="NCBI Taxonomy" id="1951"/>
    <lineage>
        <taxon>Bacteria</taxon>
        <taxon>Bacillati</taxon>
        <taxon>Actinomycetota</taxon>
        <taxon>Actinomycetes</taxon>
        <taxon>Kitasatosporales</taxon>
        <taxon>Streptomycetaceae</taxon>
        <taxon>Streptomyces</taxon>
    </lineage>
</organism>
<feature type="region of interest" description="Disordered" evidence="4">
    <location>
        <begin position="857"/>
        <end position="888"/>
    </location>
</feature>
<dbReference type="PROSITE" id="PS52009">
    <property type="entry name" value="GH84"/>
    <property type="match status" value="1"/>
</dbReference>
<dbReference type="RefSeq" id="WP_189204858.1">
    <property type="nucleotide sequence ID" value="NZ_BMQQ01000034.1"/>
</dbReference>
<feature type="domain" description="GH84" evidence="7">
    <location>
        <begin position="199"/>
        <end position="479"/>
    </location>
</feature>
<feature type="compositionally biased region" description="Low complexity" evidence="4">
    <location>
        <begin position="30"/>
        <end position="53"/>
    </location>
</feature>
<gene>
    <name evidence="8" type="ORF">GCM10014713_60770</name>
</gene>
<dbReference type="GO" id="GO:1901135">
    <property type="term" value="P:carbohydrate derivative metabolic process"/>
    <property type="evidence" value="ECO:0007669"/>
    <property type="project" value="UniProtKB-ARBA"/>
</dbReference>
<dbReference type="Pfam" id="PF21774">
    <property type="entry name" value="NagJ_C"/>
    <property type="match status" value="1"/>
</dbReference>
<feature type="signal peptide" evidence="5">
    <location>
        <begin position="1"/>
        <end position="30"/>
    </location>
</feature>
<keyword evidence="9" id="KW-1185">Reference proteome</keyword>
<dbReference type="InterPro" id="IPR011496">
    <property type="entry name" value="O-GlcNAcase_cat"/>
</dbReference>
<feature type="region of interest" description="Disordered" evidence="4">
    <location>
        <begin position="984"/>
        <end position="1020"/>
    </location>
</feature>
<keyword evidence="2 3" id="KW-0326">Glycosidase</keyword>
<keyword evidence="5" id="KW-0732">Signal</keyword>
<dbReference type="SUPFAM" id="SSF140657">
    <property type="entry name" value="Hyaluronidase post-catalytic domain-like"/>
    <property type="match status" value="1"/>
</dbReference>
<comment type="caution">
    <text evidence="8">The sequence shown here is derived from an EMBL/GenBank/DDBJ whole genome shotgun (WGS) entry which is preliminary data.</text>
</comment>
<name>A0A918HGF2_9ACTN</name>
<evidence type="ECO:0000259" key="6">
    <source>
        <dbReference type="PROSITE" id="PS50022"/>
    </source>
</evidence>
<dbReference type="GO" id="GO:0015929">
    <property type="term" value="F:hexosaminidase activity"/>
    <property type="evidence" value="ECO:0007669"/>
    <property type="project" value="UniProtKB-ARBA"/>
</dbReference>
<accession>A0A918HGF2</accession>
<feature type="region of interest" description="Disordered" evidence="4">
    <location>
        <begin position="30"/>
        <end position="66"/>
    </location>
</feature>
<dbReference type="InterPro" id="IPR000421">
    <property type="entry name" value="FA58C"/>
</dbReference>
<dbReference type="SUPFAM" id="SSF51445">
    <property type="entry name" value="(Trans)glycosidases"/>
    <property type="match status" value="1"/>
</dbReference>
<dbReference type="EMBL" id="BMQQ01000034">
    <property type="protein sequence ID" value="GGT59168.1"/>
    <property type="molecule type" value="Genomic_DNA"/>
</dbReference>
<evidence type="ECO:0000313" key="9">
    <source>
        <dbReference type="Proteomes" id="UP000619486"/>
    </source>
</evidence>
<evidence type="ECO:0000256" key="4">
    <source>
        <dbReference type="SAM" id="MobiDB-lite"/>
    </source>
</evidence>
<dbReference type="AlphaFoldDB" id="A0A918HGF2"/>
<dbReference type="PANTHER" id="PTHR13170:SF16">
    <property type="entry name" value="PROTEIN O-GLCNACASE"/>
    <property type="match status" value="1"/>
</dbReference>
<dbReference type="Pfam" id="PF00754">
    <property type="entry name" value="F5_F8_type_C"/>
    <property type="match status" value="1"/>
</dbReference>
<dbReference type="InterPro" id="IPR029018">
    <property type="entry name" value="Hex-like_dom2"/>
</dbReference>
<dbReference type="GO" id="GO:0005975">
    <property type="term" value="P:carbohydrate metabolic process"/>
    <property type="evidence" value="ECO:0007669"/>
    <property type="project" value="UniProtKB-ARBA"/>
</dbReference>
<dbReference type="Pfam" id="PF02838">
    <property type="entry name" value="Glyco_hydro_20b"/>
    <property type="match status" value="1"/>
</dbReference>
<feature type="active site" description="Proton donor" evidence="3">
    <location>
        <position position="314"/>
    </location>
</feature>
<dbReference type="PROSITE" id="PS50022">
    <property type="entry name" value="FA58C_3"/>
    <property type="match status" value="1"/>
</dbReference>
<dbReference type="SUPFAM" id="SSF55545">
    <property type="entry name" value="beta-N-acetylhexosaminidase-like domain"/>
    <property type="match status" value="1"/>
</dbReference>
<dbReference type="Gene3D" id="3.20.20.80">
    <property type="entry name" value="Glycosidases"/>
    <property type="match status" value="1"/>
</dbReference>
<dbReference type="Pfam" id="PF07555">
    <property type="entry name" value="NAGidase"/>
    <property type="match status" value="1"/>
</dbReference>